<name>B8D4G3_DESA1</name>
<evidence type="ECO:0000313" key="1">
    <source>
        <dbReference type="EMBL" id="ACL10994.1"/>
    </source>
</evidence>
<dbReference type="GO" id="GO:0005829">
    <property type="term" value="C:cytosol"/>
    <property type="evidence" value="ECO:0007669"/>
    <property type="project" value="TreeGrafter"/>
</dbReference>
<gene>
    <name evidence="1" type="ordered locus">DKAM_0668</name>
</gene>
<dbReference type="STRING" id="490899.DKAM_0668"/>
<dbReference type="Gene3D" id="3.40.50.410">
    <property type="entry name" value="von Willebrand factor, type A domain"/>
    <property type="match status" value="1"/>
</dbReference>
<dbReference type="PANTHER" id="PTHR36846">
    <property type="entry name" value="PROTEIN VIAA"/>
    <property type="match status" value="1"/>
</dbReference>
<proteinExistence type="predicted"/>
<dbReference type="GeneID" id="7171768"/>
<dbReference type="RefSeq" id="WP_012608335.1">
    <property type="nucleotide sequence ID" value="NC_011766.1"/>
</dbReference>
<dbReference type="InterPro" id="IPR036465">
    <property type="entry name" value="vWFA_dom_sf"/>
</dbReference>
<evidence type="ECO:0000313" key="2">
    <source>
        <dbReference type="Proteomes" id="UP000006903"/>
    </source>
</evidence>
<reference evidence="1 2" key="1">
    <citation type="journal article" date="2009" name="J. Bacteriol.">
        <title>Complete genome sequence of the anaerobic, protein-degrading hyperthermophilic crenarchaeon Desulfurococcus kamchatkensis.</title>
        <authorList>
            <person name="Ravin N.V."/>
            <person name="Mardanov A.V."/>
            <person name="Beletsky A.V."/>
            <person name="Kublanov I.V."/>
            <person name="Kolganova T.V."/>
            <person name="Lebedinsky A.V."/>
            <person name="Chernyh N.A."/>
            <person name="Bonch-Osmolovskaya E.A."/>
            <person name="Skryabin K.G."/>
        </authorList>
    </citation>
    <scope>NUCLEOTIDE SEQUENCE [LARGE SCALE GENOMIC DNA]</scope>
    <source>
        <strain evidence="2">DSM 18924 / JCM 16383 / VKM B-2413 / 1221n</strain>
    </source>
</reference>
<dbReference type="SUPFAM" id="SSF53300">
    <property type="entry name" value="vWA-like"/>
    <property type="match status" value="1"/>
</dbReference>
<dbReference type="AlphaFoldDB" id="B8D4G3"/>
<dbReference type="eggNOG" id="arCOG00442">
    <property type="taxonomic scope" value="Archaea"/>
</dbReference>
<dbReference type="KEGG" id="dka:DKAM_0668"/>
<protein>
    <submittedName>
        <fullName evidence="1">Uncharacterized protein containing a von Willebrand factor type A (VWA) domain</fullName>
    </submittedName>
</protein>
<accession>B8D4G3</accession>
<organism evidence="1 2">
    <name type="scientific">Desulfurococcus amylolyticus (strain DSM 18924 / JCM 16383 / VKM B-2413 / 1221n)</name>
    <name type="common">Desulfurococcus kamchatkensis</name>
    <dbReference type="NCBI Taxonomy" id="490899"/>
    <lineage>
        <taxon>Archaea</taxon>
        <taxon>Thermoproteota</taxon>
        <taxon>Thermoprotei</taxon>
        <taxon>Desulfurococcales</taxon>
        <taxon>Desulfurococcaceae</taxon>
        <taxon>Desulfurococcus</taxon>
    </lineage>
</organism>
<dbReference type="Proteomes" id="UP000006903">
    <property type="component" value="Chromosome"/>
</dbReference>
<dbReference type="PANTHER" id="PTHR36846:SF1">
    <property type="entry name" value="PROTEIN VIAA"/>
    <property type="match status" value="1"/>
</dbReference>
<dbReference type="HOGENOM" id="CLU_598029_0_0_2"/>
<dbReference type="EMBL" id="CP001140">
    <property type="protein sequence ID" value="ACL10994.1"/>
    <property type="molecule type" value="Genomic_DNA"/>
</dbReference>
<sequence length="426" mass="48290">MSSKNKEGYLRGVDYGDPVVRYRGGKIKRLAELFAGRKLDISNEFAADIFYLFYLPVPLLREDDPGGGEEYRVLRALKDSPNFPIVKSRTIMDSFISSIAASVFLSEVKLLEEVAGKSKVGSEQMNVNENTEVSRIVEKALTTVNIDIENVKKLKSIVEGLEPGSASQLSLDEDVAEVLKLARNIDVKRILEMLKGLKPWELSVEKKKRRFKHGEIAGYEYGRDLERIVPSNLILPSEVFYTRFAQRKLLLYEKVVEESLGPMYVLLDKSGSMDGVKITWGKAVAISLYLKAVKTHREFYLRFFDSQPYPLYRIGRISKPNEVLKLLDYMARVKGAGGTDISRAIITACTDIRTGSIARESDIILITDGVDRIAENMVRYNLKKTDSRLITVMIMGDNENLRNISYKYLKIEKLDKAGMLRVVEFN</sequence>